<reference evidence="2 3" key="2">
    <citation type="journal article" date="2014" name="J. Gen. Appl. Microbiol.">
        <title>The early diverging ascomycetous budding yeast Saitoella complicata has three histone deacetylases belonging to the Clr6, Hos2, and Rpd3 lineages.</title>
        <authorList>
            <person name="Nishida H."/>
            <person name="Matsumoto T."/>
            <person name="Kondo S."/>
            <person name="Hamamoto M."/>
            <person name="Yoshikawa H."/>
        </authorList>
    </citation>
    <scope>NUCLEOTIDE SEQUENCE [LARGE SCALE GENOMIC DNA]</scope>
    <source>
        <strain evidence="2 3">NRRL Y-17804</strain>
    </source>
</reference>
<dbReference type="AlphaFoldDB" id="A0A0E9NRD0"/>
<sequence length="85" mass="9465">MERSNSIPGNRAFPQAALRPTCSTGGLDISPIPTPSTEAYTVTFAQNCLQGTAILLSFVEVLYNSAFIRLLYLFSRFSLFRDRSR</sequence>
<keyword evidence="1" id="KW-0472">Membrane</keyword>
<reference evidence="2 3" key="3">
    <citation type="journal article" date="2015" name="Genome Announc.">
        <title>Draft Genome Sequence of the Archiascomycetous Yeast Saitoella complicata.</title>
        <authorList>
            <person name="Yamauchi K."/>
            <person name="Kondo S."/>
            <person name="Hamamoto M."/>
            <person name="Takahashi Y."/>
            <person name="Ogura Y."/>
            <person name="Hayashi T."/>
            <person name="Nishida H."/>
        </authorList>
    </citation>
    <scope>NUCLEOTIDE SEQUENCE [LARGE SCALE GENOMIC DNA]</scope>
    <source>
        <strain evidence="2 3">NRRL Y-17804</strain>
    </source>
</reference>
<gene>
    <name evidence="2" type="ORF">G7K_6490-t1</name>
</gene>
<comment type="caution">
    <text evidence="2">The sequence shown here is derived from an EMBL/GenBank/DDBJ whole genome shotgun (WGS) entry which is preliminary data.</text>
</comment>
<proteinExistence type="predicted"/>
<dbReference type="Proteomes" id="UP000033140">
    <property type="component" value="Unassembled WGS sequence"/>
</dbReference>
<evidence type="ECO:0000313" key="3">
    <source>
        <dbReference type="Proteomes" id="UP000033140"/>
    </source>
</evidence>
<accession>A0A0E9NRD0</accession>
<protein>
    <submittedName>
        <fullName evidence="2">Uncharacterized protein</fullName>
    </submittedName>
</protein>
<name>A0A0E9NRD0_SAICN</name>
<evidence type="ECO:0000256" key="1">
    <source>
        <dbReference type="SAM" id="Phobius"/>
    </source>
</evidence>
<keyword evidence="1" id="KW-0812">Transmembrane</keyword>
<keyword evidence="3" id="KW-1185">Reference proteome</keyword>
<evidence type="ECO:0000313" key="2">
    <source>
        <dbReference type="EMBL" id="GAO52412.1"/>
    </source>
</evidence>
<organism evidence="2 3">
    <name type="scientific">Saitoella complicata (strain BCRC 22490 / CBS 7301 / JCM 7358 / NBRC 10748 / NRRL Y-17804)</name>
    <dbReference type="NCBI Taxonomy" id="698492"/>
    <lineage>
        <taxon>Eukaryota</taxon>
        <taxon>Fungi</taxon>
        <taxon>Dikarya</taxon>
        <taxon>Ascomycota</taxon>
        <taxon>Taphrinomycotina</taxon>
        <taxon>Taphrinomycotina incertae sedis</taxon>
        <taxon>Saitoella</taxon>
    </lineage>
</organism>
<dbReference type="EMBL" id="BACD03000068">
    <property type="protein sequence ID" value="GAO52412.1"/>
    <property type="molecule type" value="Genomic_DNA"/>
</dbReference>
<reference evidence="2 3" key="1">
    <citation type="journal article" date="2011" name="J. Gen. Appl. Microbiol.">
        <title>Draft genome sequencing of the enigmatic yeast Saitoella complicata.</title>
        <authorList>
            <person name="Nishida H."/>
            <person name="Hamamoto M."/>
            <person name="Sugiyama J."/>
        </authorList>
    </citation>
    <scope>NUCLEOTIDE SEQUENCE [LARGE SCALE GENOMIC DNA]</scope>
    <source>
        <strain evidence="2 3">NRRL Y-17804</strain>
    </source>
</reference>
<feature type="transmembrane region" description="Helical" evidence="1">
    <location>
        <begin position="53"/>
        <end position="75"/>
    </location>
</feature>
<keyword evidence="1" id="KW-1133">Transmembrane helix</keyword>